<reference evidence="19" key="1">
    <citation type="journal article" date="2016" name="Nature">
        <title>The genome of the seagrass Zostera marina reveals angiosperm adaptation to the sea.</title>
        <authorList>
            <person name="Olsen J.L."/>
            <person name="Rouze P."/>
            <person name="Verhelst B."/>
            <person name="Lin Y.-C."/>
            <person name="Bayer T."/>
            <person name="Collen J."/>
            <person name="Dattolo E."/>
            <person name="De Paoli E."/>
            <person name="Dittami S."/>
            <person name="Maumus F."/>
            <person name="Michel G."/>
            <person name="Kersting A."/>
            <person name="Lauritano C."/>
            <person name="Lohaus R."/>
            <person name="Toepel M."/>
            <person name="Tonon T."/>
            <person name="Vanneste K."/>
            <person name="Amirebrahimi M."/>
            <person name="Brakel J."/>
            <person name="Bostroem C."/>
            <person name="Chovatia M."/>
            <person name="Grimwood J."/>
            <person name="Jenkins J.W."/>
            <person name="Jueterbock A."/>
            <person name="Mraz A."/>
            <person name="Stam W.T."/>
            <person name="Tice H."/>
            <person name="Bornberg-Bauer E."/>
            <person name="Green P.J."/>
            <person name="Pearson G.A."/>
            <person name="Procaccini G."/>
            <person name="Duarte C.M."/>
            <person name="Schmutz J."/>
            <person name="Reusch T.B.H."/>
            <person name="Van de Peer Y."/>
        </authorList>
    </citation>
    <scope>NUCLEOTIDE SEQUENCE [LARGE SCALE GENOMIC DNA]</scope>
    <source>
        <strain evidence="19">cv. Finnish</strain>
    </source>
</reference>
<dbReference type="PANTHER" id="PTHR20973">
    <property type="entry name" value="NON-SMC ELEMENT 1-RELATED"/>
    <property type="match status" value="1"/>
</dbReference>
<comment type="caution">
    <text evidence="18">The sequence shown here is derived from an EMBL/GenBank/DDBJ whole genome shotgun (WGS) entry which is preliminary data.</text>
</comment>
<evidence type="ECO:0000256" key="14">
    <source>
        <dbReference type="ARBA" id="ARBA00023242"/>
    </source>
</evidence>
<keyword evidence="10 15" id="KW-0833">Ubl conjugation pathway</keyword>
<dbReference type="AlphaFoldDB" id="A0A0K9NRH3"/>
<keyword evidence="7 15" id="KW-0479">Metal-binding</keyword>
<dbReference type="Pfam" id="PF07574">
    <property type="entry name" value="SMC_Nse1"/>
    <property type="match status" value="1"/>
</dbReference>
<comment type="subunit">
    <text evidence="15">Component of the Smc5-Smc6 complex.</text>
</comment>
<evidence type="ECO:0000256" key="9">
    <source>
        <dbReference type="ARBA" id="ARBA00022771"/>
    </source>
</evidence>
<feature type="domain" description="Non-structural maintenance of chromosomes element 1 RING C4HC3-type" evidence="17">
    <location>
        <begin position="198"/>
        <end position="241"/>
    </location>
</feature>
<dbReference type="InterPro" id="IPR036388">
    <property type="entry name" value="WH-like_DNA-bd_sf"/>
</dbReference>
<dbReference type="STRING" id="29655.A0A0K9NRH3"/>
<proteinExistence type="inferred from homology"/>
<dbReference type="GO" id="GO:0008270">
    <property type="term" value="F:zinc ion binding"/>
    <property type="evidence" value="ECO:0007669"/>
    <property type="project" value="UniProtKB-KW"/>
</dbReference>
<dbReference type="GO" id="GO:0000724">
    <property type="term" value="P:double-strand break repair via homologous recombination"/>
    <property type="evidence" value="ECO:0000318"/>
    <property type="project" value="GO_Central"/>
</dbReference>
<protein>
    <recommendedName>
        <fullName evidence="5 15">Non-structural maintenance of chromosomes element 1 homolog</fullName>
        <ecNumber evidence="4 15">2.3.2.27</ecNumber>
    </recommendedName>
</protein>
<evidence type="ECO:0000313" key="19">
    <source>
        <dbReference type="Proteomes" id="UP000036987"/>
    </source>
</evidence>
<dbReference type="OrthoDB" id="185455at2759"/>
<evidence type="ECO:0000256" key="5">
    <source>
        <dbReference type="ARBA" id="ARBA00019422"/>
    </source>
</evidence>
<evidence type="ECO:0000256" key="10">
    <source>
        <dbReference type="ARBA" id="ARBA00022786"/>
    </source>
</evidence>
<dbReference type="Pfam" id="PF08746">
    <property type="entry name" value="zf-RING-like"/>
    <property type="match status" value="1"/>
</dbReference>
<feature type="compositionally biased region" description="Basic and acidic residues" evidence="16">
    <location>
        <begin position="328"/>
        <end position="340"/>
    </location>
</feature>
<evidence type="ECO:0000256" key="12">
    <source>
        <dbReference type="ARBA" id="ARBA00023172"/>
    </source>
</evidence>
<comment type="similarity">
    <text evidence="3 15">Belongs to the NSE1 family.</text>
</comment>
<evidence type="ECO:0000256" key="3">
    <source>
        <dbReference type="ARBA" id="ARBA00010258"/>
    </source>
</evidence>
<keyword evidence="12 15" id="KW-0233">DNA recombination</keyword>
<evidence type="ECO:0000313" key="18">
    <source>
        <dbReference type="EMBL" id="KMZ58662.1"/>
    </source>
</evidence>
<evidence type="ECO:0000256" key="13">
    <source>
        <dbReference type="ARBA" id="ARBA00023204"/>
    </source>
</evidence>
<gene>
    <name evidence="18" type="ORF">ZOSMA_74G00020</name>
</gene>
<keyword evidence="19" id="KW-1185">Reference proteome</keyword>
<feature type="region of interest" description="Disordered" evidence="16">
    <location>
        <begin position="284"/>
        <end position="340"/>
    </location>
</feature>
<dbReference type="GO" id="GO:0030915">
    <property type="term" value="C:Smc5-Smc6 complex"/>
    <property type="evidence" value="ECO:0000318"/>
    <property type="project" value="GO_Central"/>
</dbReference>
<keyword evidence="9 15" id="KW-0863">Zinc-finger</keyword>
<keyword evidence="14 15" id="KW-0539">Nucleus</keyword>
<dbReference type="Proteomes" id="UP000036987">
    <property type="component" value="Unassembled WGS sequence"/>
</dbReference>
<evidence type="ECO:0000256" key="6">
    <source>
        <dbReference type="ARBA" id="ARBA00022679"/>
    </source>
</evidence>
<accession>A0A0K9NRH3</accession>
<evidence type="ECO:0000256" key="11">
    <source>
        <dbReference type="ARBA" id="ARBA00022833"/>
    </source>
</evidence>
<dbReference type="Gene3D" id="1.10.10.10">
    <property type="entry name" value="Winged helix-like DNA-binding domain superfamily/Winged helix DNA-binding domain"/>
    <property type="match status" value="1"/>
</dbReference>
<evidence type="ECO:0000256" key="4">
    <source>
        <dbReference type="ARBA" id="ARBA00012483"/>
    </source>
</evidence>
<evidence type="ECO:0000256" key="8">
    <source>
        <dbReference type="ARBA" id="ARBA00022763"/>
    </source>
</evidence>
<dbReference type="PANTHER" id="PTHR20973:SF0">
    <property type="entry name" value="NON-STRUCTURAL MAINTENANCE OF CHROMOSOMES ELEMENT 1 HOMOLOG"/>
    <property type="match status" value="1"/>
</dbReference>
<keyword evidence="6 15" id="KW-0808">Transferase</keyword>
<evidence type="ECO:0000256" key="2">
    <source>
        <dbReference type="ARBA" id="ARBA00004123"/>
    </source>
</evidence>
<evidence type="ECO:0000259" key="17">
    <source>
        <dbReference type="Pfam" id="PF08746"/>
    </source>
</evidence>
<dbReference type="GO" id="GO:0004842">
    <property type="term" value="F:ubiquitin-protein transferase activity"/>
    <property type="evidence" value="ECO:0000318"/>
    <property type="project" value="GO_Central"/>
</dbReference>
<dbReference type="OMA" id="WPGDKFV"/>
<dbReference type="Gene3D" id="3.30.40.10">
    <property type="entry name" value="Zinc/RING finger domain, C3HC4 (zinc finger)"/>
    <property type="match status" value="1"/>
</dbReference>
<organism evidence="18 19">
    <name type="scientific">Zostera marina</name>
    <name type="common">Eelgrass</name>
    <dbReference type="NCBI Taxonomy" id="29655"/>
    <lineage>
        <taxon>Eukaryota</taxon>
        <taxon>Viridiplantae</taxon>
        <taxon>Streptophyta</taxon>
        <taxon>Embryophyta</taxon>
        <taxon>Tracheophyta</taxon>
        <taxon>Spermatophyta</taxon>
        <taxon>Magnoliopsida</taxon>
        <taxon>Liliopsida</taxon>
        <taxon>Zosteraceae</taxon>
        <taxon>Zostera</taxon>
    </lineage>
</organism>
<dbReference type="FunFam" id="3.90.1150.220:FF:000002">
    <property type="entry name" value="Non-structural maintenance of chromosomes element 1"/>
    <property type="match status" value="1"/>
</dbReference>
<keyword evidence="8 15" id="KW-0227">DNA damage</keyword>
<dbReference type="EMBL" id="LFYR01001898">
    <property type="protein sequence ID" value="KMZ58662.1"/>
    <property type="molecule type" value="Genomic_DNA"/>
</dbReference>
<dbReference type="CDD" id="cd16493">
    <property type="entry name" value="RING-CH-C4HC3_NSE1"/>
    <property type="match status" value="1"/>
</dbReference>
<keyword evidence="13 15" id="KW-0234">DNA repair</keyword>
<dbReference type="InterPro" id="IPR011513">
    <property type="entry name" value="Nse1"/>
</dbReference>
<keyword evidence="11 15" id="KW-0862">Zinc</keyword>
<evidence type="ECO:0000256" key="16">
    <source>
        <dbReference type="SAM" id="MobiDB-lite"/>
    </source>
</evidence>
<name>A0A0K9NRH3_ZOSMR</name>
<dbReference type="InterPro" id="IPR013083">
    <property type="entry name" value="Znf_RING/FYVE/PHD"/>
</dbReference>
<evidence type="ECO:0000256" key="7">
    <source>
        <dbReference type="ARBA" id="ARBA00022723"/>
    </source>
</evidence>
<comment type="subcellular location">
    <subcellularLocation>
        <location evidence="2 15">Nucleus</location>
    </subcellularLocation>
</comment>
<dbReference type="GO" id="GO:0005634">
    <property type="term" value="C:nucleus"/>
    <property type="evidence" value="ECO:0000318"/>
    <property type="project" value="GO_Central"/>
</dbReference>
<dbReference type="GO" id="GO:0061630">
    <property type="term" value="F:ubiquitin protein ligase activity"/>
    <property type="evidence" value="ECO:0007669"/>
    <property type="project" value="UniProtKB-EC"/>
</dbReference>
<evidence type="ECO:0000256" key="1">
    <source>
        <dbReference type="ARBA" id="ARBA00000900"/>
    </source>
</evidence>
<feature type="compositionally biased region" description="Polar residues" evidence="16">
    <location>
        <begin position="310"/>
        <end position="326"/>
    </location>
</feature>
<dbReference type="EC" id="2.3.2.27" evidence="4 15"/>
<comment type="catalytic activity">
    <reaction evidence="1 15">
        <text>S-ubiquitinyl-[E2 ubiquitin-conjugating enzyme]-L-cysteine + [acceptor protein]-L-lysine = [E2 ubiquitin-conjugating enzyme]-L-cysteine + N(6)-ubiquitinyl-[acceptor protein]-L-lysine.</text>
        <dbReference type="EC" id="2.3.2.27"/>
    </reaction>
</comment>
<dbReference type="Gene3D" id="3.90.1150.220">
    <property type="match status" value="1"/>
</dbReference>
<sequence>MSQLGRKHHTLIQALLFRGPLPEKEVHSIFFGVTGKNPKEHSRQFNDYLLKINKELAFVQFELRGCRNQYDGKVYYGVVNNVADEQSKLGSKYSFPQIAFYKAIIEEIVQDSSAQGCISDISALNIRLVNKVSGSSQDSQTHVEASALKLPFSQKEKTLCDLVNDGWLCYPSNDNIGLGLRSFLDLRSWFRGNDIPACEVCNEAGVKADLCSNNECTVRIHNYCLKKKFSNRKVPRVCPECHTPWEGLPELSSVCDTNEKENDQHQSPRELRSCKAEKTVNAMQVKERGKSKASFEGASNPRKKRLRSSAIETNDIQLTENTTSQPPRELRRSQRMRNSE</sequence>
<evidence type="ECO:0000256" key="15">
    <source>
        <dbReference type="RuleBase" id="RU368018"/>
    </source>
</evidence>
<dbReference type="InterPro" id="IPR014857">
    <property type="entry name" value="Nse1_RING_C4HC3-type"/>
</dbReference>